<name>A0A5E7INV7_PSEFL</name>
<dbReference type="SMART" id="SM00382">
    <property type="entry name" value="AAA"/>
    <property type="match status" value="1"/>
</dbReference>
<dbReference type="Proteomes" id="UP000375525">
    <property type="component" value="Unassembled WGS sequence"/>
</dbReference>
<protein>
    <recommendedName>
        <fullName evidence="1">AAA+ ATPase domain-containing protein</fullName>
    </recommendedName>
</protein>
<accession>A0A5E7INV7</accession>
<sequence length="318" mass="36113">MESFDPLNLEQRETLLNSHPLRIKKFTTLTKTIASTYGMIREQIWLGRPSVYFYSTPRMGKTQCAMAIEHLIAQEFPDKYVVLVSCDVSESESVIETICKAINFMQKSREKLAKLRGRLTTHIACELSSVLGNHFLLILDEMQALGLEDYKHLQVIQNDLKIKGITTTTVGFAQSDINSRHSSFRIAKEDAILARFLSQRIAFEGCTDEAWLQSLLQNFDQDLYYPPDSGCSYSRFFLPRAFAQGFRLSNYAAMIYKAAKQAVGGASVPIPIEHLFIAIEYMLISSRSSDTEDFELSFETIQNAIVESNMVEFSSIFK</sequence>
<evidence type="ECO:0000313" key="3">
    <source>
        <dbReference type="Proteomes" id="UP000375525"/>
    </source>
</evidence>
<evidence type="ECO:0000259" key="1">
    <source>
        <dbReference type="SMART" id="SM00382"/>
    </source>
</evidence>
<organism evidence="2 3">
    <name type="scientific">Pseudomonas fluorescens</name>
    <dbReference type="NCBI Taxonomy" id="294"/>
    <lineage>
        <taxon>Bacteria</taxon>
        <taxon>Pseudomonadati</taxon>
        <taxon>Pseudomonadota</taxon>
        <taxon>Gammaproteobacteria</taxon>
        <taxon>Pseudomonadales</taxon>
        <taxon>Pseudomonadaceae</taxon>
        <taxon>Pseudomonas</taxon>
    </lineage>
</organism>
<dbReference type="Gene3D" id="3.40.50.300">
    <property type="entry name" value="P-loop containing nucleotide triphosphate hydrolases"/>
    <property type="match status" value="1"/>
</dbReference>
<proteinExistence type="predicted"/>
<dbReference type="RefSeq" id="WP_150779304.1">
    <property type="nucleotide sequence ID" value="NZ_CABVIH010000006.1"/>
</dbReference>
<dbReference type="AlphaFoldDB" id="A0A5E7INV7"/>
<dbReference type="EMBL" id="CABVIH010000006">
    <property type="protein sequence ID" value="VVO77676.1"/>
    <property type="molecule type" value="Genomic_DNA"/>
</dbReference>
<reference evidence="2 3" key="1">
    <citation type="submission" date="2019-09" db="EMBL/GenBank/DDBJ databases">
        <authorList>
            <person name="Chandra G."/>
            <person name="Truman W A."/>
        </authorList>
    </citation>
    <scope>NUCLEOTIDE SEQUENCE [LARGE SCALE GENOMIC DNA]</scope>
    <source>
        <strain evidence="2">PS880</strain>
    </source>
</reference>
<dbReference type="InterPro" id="IPR027417">
    <property type="entry name" value="P-loop_NTPase"/>
</dbReference>
<feature type="domain" description="AAA+ ATPase" evidence="1">
    <location>
        <begin position="47"/>
        <end position="207"/>
    </location>
</feature>
<dbReference type="InterPro" id="IPR003593">
    <property type="entry name" value="AAA+_ATPase"/>
</dbReference>
<evidence type="ECO:0000313" key="2">
    <source>
        <dbReference type="EMBL" id="VVO77676.1"/>
    </source>
</evidence>
<dbReference type="SUPFAM" id="SSF52540">
    <property type="entry name" value="P-loop containing nucleoside triphosphate hydrolases"/>
    <property type="match status" value="1"/>
</dbReference>
<gene>
    <name evidence="2" type="ORF">PS880_01638</name>
</gene>
<dbReference type="OrthoDB" id="8903747at2"/>